<reference evidence="1" key="2">
    <citation type="journal article" date="2015" name="Fish Shellfish Immunol.">
        <title>Early steps in the European eel (Anguilla anguilla)-Vibrio vulnificus interaction in the gills: Role of the RtxA13 toxin.</title>
        <authorList>
            <person name="Callol A."/>
            <person name="Pajuelo D."/>
            <person name="Ebbesson L."/>
            <person name="Teles M."/>
            <person name="MacKenzie S."/>
            <person name="Amaro C."/>
        </authorList>
    </citation>
    <scope>NUCLEOTIDE SEQUENCE</scope>
</reference>
<dbReference type="AlphaFoldDB" id="A0A0E9SFK7"/>
<accession>A0A0E9SFK7</accession>
<evidence type="ECO:0000313" key="1">
    <source>
        <dbReference type="EMBL" id="JAH39263.1"/>
    </source>
</evidence>
<name>A0A0E9SFK7_ANGAN</name>
<proteinExistence type="predicted"/>
<reference evidence="1" key="1">
    <citation type="submission" date="2014-11" db="EMBL/GenBank/DDBJ databases">
        <authorList>
            <person name="Amaro Gonzalez C."/>
        </authorList>
    </citation>
    <scope>NUCLEOTIDE SEQUENCE</scope>
</reference>
<organism evidence="1">
    <name type="scientific">Anguilla anguilla</name>
    <name type="common">European freshwater eel</name>
    <name type="synonym">Muraena anguilla</name>
    <dbReference type="NCBI Taxonomy" id="7936"/>
    <lineage>
        <taxon>Eukaryota</taxon>
        <taxon>Metazoa</taxon>
        <taxon>Chordata</taxon>
        <taxon>Craniata</taxon>
        <taxon>Vertebrata</taxon>
        <taxon>Euteleostomi</taxon>
        <taxon>Actinopterygii</taxon>
        <taxon>Neopterygii</taxon>
        <taxon>Teleostei</taxon>
        <taxon>Anguilliformes</taxon>
        <taxon>Anguillidae</taxon>
        <taxon>Anguilla</taxon>
    </lineage>
</organism>
<sequence>MQKKLFYIRNITNIFFIHWQHCDQFSDITSINICENPFHLHTIFISSKLN</sequence>
<dbReference type="EMBL" id="GBXM01069314">
    <property type="protein sequence ID" value="JAH39263.1"/>
    <property type="molecule type" value="Transcribed_RNA"/>
</dbReference>
<protein>
    <submittedName>
        <fullName evidence="1">Uncharacterized protein</fullName>
    </submittedName>
</protein>